<dbReference type="Pfam" id="PF01555">
    <property type="entry name" value="N6_N4_Mtase"/>
    <property type="match status" value="1"/>
</dbReference>
<dbReference type="GO" id="GO:0003677">
    <property type="term" value="F:DNA binding"/>
    <property type="evidence" value="ECO:0007669"/>
    <property type="project" value="InterPro"/>
</dbReference>
<dbReference type="STRING" id="525918.SAMN05660964_01834"/>
<dbReference type="InterPro" id="IPR029063">
    <property type="entry name" value="SAM-dependent_MTases_sf"/>
</dbReference>
<keyword evidence="1 5" id="KW-0489">Methyltransferase</keyword>
<evidence type="ECO:0000256" key="3">
    <source>
        <dbReference type="RuleBase" id="RU362026"/>
    </source>
</evidence>
<dbReference type="AlphaFoldDB" id="A0A1H4C2C3"/>
<evidence type="ECO:0000256" key="1">
    <source>
        <dbReference type="ARBA" id="ARBA00022603"/>
    </source>
</evidence>
<sequence>MLSYPQQDFWRWFMSASVALKAKNTPSPGTVGRGKAVTLDSLPTHTHWTDGQVSLHLGDSFNHYAQWDTPTVIVSDGAYGILGFEGDTSDHLGIAAWYEPHIQAWSQHATAQTTLWFWNSEIGWASVHPLLERHGWRYVNANVWNKGKAHIAGNVNTAKIRRFPVVTEMCVQYVFEARLDNLSLQQWLYREWKRTGLTLRRANDACEVKDVATRKYLDQGHLWYPPPPETFAKMATYANQHGNPAGRPYFSRDGIRPMTADEWASQRSKFHCPMGFTNVWERNPLKGAERIRVPEISGKAAHLNQKPLNLMGMIIEAASDAGDVVWEPFGGLFSASLAAKRAGRRAFAGEIDPTYFQLGLERFMPRQSTLF</sequence>
<dbReference type="EMBL" id="FNQP01000009">
    <property type="protein sequence ID" value="SEA54480.1"/>
    <property type="molecule type" value="Genomic_DNA"/>
</dbReference>
<proteinExistence type="inferred from homology"/>
<evidence type="ECO:0000259" key="4">
    <source>
        <dbReference type="Pfam" id="PF01555"/>
    </source>
</evidence>
<gene>
    <name evidence="5" type="ORF">SAMN05660964_01834</name>
</gene>
<accession>A0A1H4C2C3</accession>
<name>A0A1H4C2C3_9GAMM</name>
<dbReference type="GO" id="GO:0032259">
    <property type="term" value="P:methylation"/>
    <property type="evidence" value="ECO:0007669"/>
    <property type="project" value="UniProtKB-KW"/>
</dbReference>
<comment type="similarity">
    <text evidence="3">Belongs to the N(4)/N(6)-methyltransferase family.</text>
</comment>
<dbReference type="SUPFAM" id="SSF53335">
    <property type="entry name" value="S-adenosyl-L-methionine-dependent methyltransferases"/>
    <property type="match status" value="1"/>
</dbReference>
<evidence type="ECO:0000256" key="2">
    <source>
        <dbReference type="ARBA" id="ARBA00022679"/>
    </source>
</evidence>
<dbReference type="EC" id="2.1.1.-" evidence="3"/>
<organism evidence="5 6">
    <name type="scientific">Thiothrix caldifontis</name>
    <dbReference type="NCBI Taxonomy" id="525918"/>
    <lineage>
        <taxon>Bacteria</taxon>
        <taxon>Pseudomonadati</taxon>
        <taxon>Pseudomonadota</taxon>
        <taxon>Gammaproteobacteria</taxon>
        <taxon>Thiotrichales</taxon>
        <taxon>Thiotrichaceae</taxon>
        <taxon>Thiothrix</taxon>
    </lineage>
</organism>
<evidence type="ECO:0000313" key="5">
    <source>
        <dbReference type="EMBL" id="SEA54480.1"/>
    </source>
</evidence>
<dbReference type="PRINTS" id="PR00508">
    <property type="entry name" value="S21N4MTFRASE"/>
</dbReference>
<dbReference type="GO" id="GO:0008170">
    <property type="term" value="F:N-methyltransferase activity"/>
    <property type="evidence" value="ECO:0007669"/>
    <property type="project" value="InterPro"/>
</dbReference>
<keyword evidence="6" id="KW-1185">Reference proteome</keyword>
<reference evidence="5 6" key="1">
    <citation type="submission" date="2016-10" db="EMBL/GenBank/DDBJ databases">
        <authorList>
            <person name="de Groot N.N."/>
        </authorList>
    </citation>
    <scope>NUCLEOTIDE SEQUENCE [LARGE SCALE GENOMIC DNA]</scope>
    <source>
        <strain evidence="5 6">DSM 21228</strain>
    </source>
</reference>
<dbReference type="Gene3D" id="3.40.50.150">
    <property type="entry name" value="Vaccinia Virus protein VP39"/>
    <property type="match status" value="1"/>
</dbReference>
<protein>
    <recommendedName>
        <fullName evidence="3">Methyltransferase</fullName>
        <ecNumber evidence="3">2.1.1.-</ecNumber>
    </recommendedName>
</protein>
<dbReference type="InterPro" id="IPR002941">
    <property type="entry name" value="DNA_methylase_N4/N6"/>
</dbReference>
<dbReference type="REBASE" id="494437">
    <property type="entry name" value="M.Tca21228ORF1834P"/>
</dbReference>
<dbReference type="Proteomes" id="UP000199397">
    <property type="component" value="Unassembled WGS sequence"/>
</dbReference>
<keyword evidence="2" id="KW-0808">Transferase</keyword>
<dbReference type="InterPro" id="IPR001091">
    <property type="entry name" value="RM_Methyltransferase"/>
</dbReference>
<feature type="domain" description="DNA methylase N-4/N-6" evidence="4">
    <location>
        <begin position="73"/>
        <end position="358"/>
    </location>
</feature>
<evidence type="ECO:0000313" key="6">
    <source>
        <dbReference type="Proteomes" id="UP000199397"/>
    </source>
</evidence>